<proteinExistence type="predicted"/>
<sequence length="187" mass="21656">MVDVLCVHQEVSNIDLYLEVEDIDQIRHIEMESRNHELVVLEEQRNNELLLPNMNHVNAISDMIHNENFHTISQAAIVSNGIIKEYDEEDGVDITQEHAPPHVDRGETSFDNNYQVPLTFTSMEETNVISDGNLIVSQSISKNDFTWELEKYSFKDNVTTRNFVSCNHYTQVKCRIKNLRACMMLTL</sequence>
<gene>
    <name evidence="1" type="ORF">LSAT_V11C600319380</name>
</gene>
<reference evidence="1 2" key="1">
    <citation type="journal article" date="2017" name="Nat. Commun.">
        <title>Genome assembly with in vitro proximity ligation data and whole-genome triplication in lettuce.</title>
        <authorList>
            <person name="Reyes-Chin-Wo S."/>
            <person name="Wang Z."/>
            <person name="Yang X."/>
            <person name="Kozik A."/>
            <person name="Arikit S."/>
            <person name="Song C."/>
            <person name="Xia L."/>
            <person name="Froenicke L."/>
            <person name="Lavelle D.O."/>
            <person name="Truco M.J."/>
            <person name="Xia R."/>
            <person name="Zhu S."/>
            <person name="Xu C."/>
            <person name="Xu H."/>
            <person name="Xu X."/>
            <person name="Cox K."/>
            <person name="Korf I."/>
            <person name="Meyers B.C."/>
            <person name="Michelmore R.W."/>
        </authorList>
    </citation>
    <scope>NUCLEOTIDE SEQUENCE [LARGE SCALE GENOMIC DNA]</scope>
    <source>
        <strain evidence="2">cv. Salinas</strain>
        <tissue evidence="1">Seedlings</tissue>
    </source>
</reference>
<name>A0A9R1V8J1_LACSA</name>
<dbReference type="Proteomes" id="UP000235145">
    <property type="component" value="Unassembled WGS sequence"/>
</dbReference>
<dbReference type="AlphaFoldDB" id="A0A9R1V8J1"/>
<comment type="caution">
    <text evidence="1">The sequence shown here is derived from an EMBL/GenBank/DDBJ whole genome shotgun (WGS) entry which is preliminary data.</text>
</comment>
<protein>
    <submittedName>
        <fullName evidence="1">Uncharacterized protein</fullName>
    </submittedName>
</protein>
<organism evidence="1 2">
    <name type="scientific">Lactuca sativa</name>
    <name type="common">Garden lettuce</name>
    <dbReference type="NCBI Taxonomy" id="4236"/>
    <lineage>
        <taxon>Eukaryota</taxon>
        <taxon>Viridiplantae</taxon>
        <taxon>Streptophyta</taxon>
        <taxon>Embryophyta</taxon>
        <taxon>Tracheophyta</taxon>
        <taxon>Spermatophyta</taxon>
        <taxon>Magnoliopsida</taxon>
        <taxon>eudicotyledons</taxon>
        <taxon>Gunneridae</taxon>
        <taxon>Pentapetalae</taxon>
        <taxon>asterids</taxon>
        <taxon>campanulids</taxon>
        <taxon>Asterales</taxon>
        <taxon>Asteraceae</taxon>
        <taxon>Cichorioideae</taxon>
        <taxon>Cichorieae</taxon>
        <taxon>Lactucinae</taxon>
        <taxon>Lactuca</taxon>
    </lineage>
</organism>
<dbReference type="EMBL" id="NBSK02000006">
    <property type="protein sequence ID" value="KAJ0200789.1"/>
    <property type="molecule type" value="Genomic_DNA"/>
</dbReference>
<accession>A0A9R1V8J1</accession>
<evidence type="ECO:0000313" key="2">
    <source>
        <dbReference type="Proteomes" id="UP000235145"/>
    </source>
</evidence>
<evidence type="ECO:0000313" key="1">
    <source>
        <dbReference type="EMBL" id="KAJ0200789.1"/>
    </source>
</evidence>
<keyword evidence="2" id="KW-1185">Reference proteome</keyword>